<dbReference type="InterPro" id="IPR000160">
    <property type="entry name" value="GGDEF_dom"/>
</dbReference>
<dbReference type="eggNOG" id="COG2206">
    <property type="taxonomic scope" value="Bacteria"/>
</dbReference>
<dbReference type="SMART" id="SM00267">
    <property type="entry name" value="GGDEF"/>
    <property type="match status" value="1"/>
</dbReference>
<evidence type="ECO:0000259" key="4">
    <source>
        <dbReference type="PROSITE" id="PS50113"/>
    </source>
</evidence>
<evidence type="ECO:0000313" key="8">
    <source>
        <dbReference type="EMBL" id="ADQ15707.1"/>
    </source>
</evidence>
<dbReference type="KEGG" id="has:Halsa_2300"/>
<dbReference type="PANTHER" id="PTHR43155:SF2">
    <property type="entry name" value="CYCLIC DI-GMP PHOSPHODIESTERASE PA4108"/>
    <property type="match status" value="1"/>
</dbReference>
<dbReference type="InterPro" id="IPR000014">
    <property type="entry name" value="PAS"/>
</dbReference>
<dbReference type="CDD" id="cd00130">
    <property type="entry name" value="PAS"/>
    <property type="match status" value="3"/>
</dbReference>
<dbReference type="GO" id="GO:0006355">
    <property type="term" value="P:regulation of DNA-templated transcription"/>
    <property type="evidence" value="ECO:0007669"/>
    <property type="project" value="InterPro"/>
</dbReference>
<dbReference type="NCBIfam" id="TIGR00254">
    <property type="entry name" value="GGDEF"/>
    <property type="match status" value="1"/>
</dbReference>
<keyword evidence="1" id="KW-0472">Membrane</keyword>
<dbReference type="InterPro" id="IPR037522">
    <property type="entry name" value="HD_GYP_dom"/>
</dbReference>
<dbReference type="InterPro" id="IPR029787">
    <property type="entry name" value="Nucleotide_cyclase"/>
</dbReference>
<dbReference type="eggNOG" id="COG5002">
    <property type="taxonomic scope" value="Bacteria"/>
</dbReference>
<dbReference type="InterPro" id="IPR000700">
    <property type="entry name" value="PAS-assoc_C"/>
</dbReference>
<dbReference type="PROSITE" id="PS51831">
    <property type="entry name" value="HD"/>
    <property type="match status" value="1"/>
</dbReference>
<dbReference type="SUPFAM" id="SSF55073">
    <property type="entry name" value="Nucleotide cyclase"/>
    <property type="match status" value="1"/>
</dbReference>
<feature type="signal peptide" evidence="2">
    <location>
        <begin position="1"/>
        <end position="20"/>
    </location>
</feature>
<evidence type="ECO:0000259" key="5">
    <source>
        <dbReference type="PROSITE" id="PS50887"/>
    </source>
</evidence>
<feature type="chain" id="PRO_5003187899" evidence="2">
    <location>
        <begin position="21"/>
        <end position="774"/>
    </location>
</feature>
<keyword evidence="9" id="KW-1185">Reference proteome</keyword>
<dbReference type="CDD" id="cd00077">
    <property type="entry name" value="HDc"/>
    <property type="match status" value="1"/>
</dbReference>
<dbReference type="SMART" id="SM00091">
    <property type="entry name" value="PAS"/>
    <property type="match status" value="3"/>
</dbReference>
<dbReference type="InterPro" id="IPR006674">
    <property type="entry name" value="HD_domain"/>
</dbReference>
<dbReference type="Pfam" id="PF00990">
    <property type="entry name" value="GGDEF"/>
    <property type="match status" value="1"/>
</dbReference>
<dbReference type="SMART" id="SM00471">
    <property type="entry name" value="HDc"/>
    <property type="match status" value="1"/>
</dbReference>
<dbReference type="NCBIfam" id="TIGR00229">
    <property type="entry name" value="sensory_box"/>
    <property type="match status" value="3"/>
</dbReference>
<evidence type="ECO:0000313" key="9">
    <source>
        <dbReference type="Proteomes" id="UP000007434"/>
    </source>
</evidence>
<dbReference type="EMBL" id="CP002304">
    <property type="protein sequence ID" value="ADQ15707.1"/>
    <property type="molecule type" value="Genomic_DNA"/>
</dbReference>
<keyword evidence="1" id="KW-1133">Transmembrane helix</keyword>
<name>E4RKW6_HALHG</name>
<dbReference type="Gene3D" id="3.30.450.20">
    <property type="entry name" value="PAS domain"/>
    <property type="match status" value="3"/>
</dbReference>
<dbReference type="Gene3D" id="3.30.70.270">
    <property type="match status" value="1"/>
</dbReference>
<feature type="domain" description="PAC" evidence="4">
    <location>
        <begin position="383"/>
        <end position="437"/>
    </location>
</feature>
<dbReference type="eggNOG" id="COG2199">
    <property type="taxonomic scope" value="Bacteria"/>
</dbReference>
<dbReference type="PROSITE" id="PS50887">
    <property type="entry name" value="GGDEF"/>
    <property type="match status" value="1"/>
</dbReference>
<keyword evidence="2" id="KW-0732">Signal</keyword>
<dbReference type="Gene3D" id="1.10.3210.10">
    <property type="entry name" value="Hypothetical protein af1432"/>
    <property type="match status" value="1"/>
</dbReference>
<dbReference type="InterPro" id="IPR013656">
    <property type="entry name" value="PAS_4"/>
</dbReference>
<feature type="domain" description="HD" evidence="6">
    <location>
        <begin position="609"/>
        <end position="731"/>
    </location>
</feature>
<feature type="transmembrane region" description="Helical" evidence="1">
    <location>
        <begin position="151"/>
        <end position="171"/>
    </location>
</feature>
<dbReference type="Proteomes" id="UP000007434">
    <property type="component" value="Chromosome"/>
</dbReference>
<dbReference type="InterPro" id="IPR013767">
    <property type="entry name" value="PAS_fold"/>
</dbReference>
<accession>E4RKW6</accession>
<sequence length="774" mass="88780">MKKFLLVLVLILIVTFSAGAETPEVRDNVINIFDGHGSPMLFIDQESGEIIYANDAAAEFYGYSKEELTEINIAEINVLSPEETAEEMAAAVREERNFFQFEHRLESGEIRHVEVYSYPQMFEGREILLSIIHDVTPRVELAERNRQISNYFYITLIIIILILFIASFLYYKNYQAAKKRNKEIERLNKLRQTFIDADDSLVYLKDQNLNYVFVNDRVAEFYGKDKDEIIGIDDYQLSEPGFAEFVRKTDNRVKEKGELISQEVRWQNKVYNSTKFPVKLLDGTYGVGAYIRDITEEYKNRQKLSIERNKYLQTLLSIGDAVMIVNNQRQVEMINEVAEELTGWNKTEAEGRDYRSVLNLSSADEEKDLVNPVELAFETEETQELEDGAILVAKDDSKYFIDDTAAPIKDENDQVRGVVVVFRDETASREQKEKIEYLSYHDPMTGLYNRRFFEEELKRLNVDRNLPMSIIIGDLNGLKLTNDIFGHNAGDKLLFKATEAFKESCREDDIIARWGGDEFIILLPQTSRKDAEKVVRRIKESFSKKNSTALSSGIAMGVSTKIASEEDIIKLIDEAETEMYSSKTVSRTDNDIKHIENITNILDEKSSREEKHANRTAELAARLANKLDLKESECKKITNAALYHDIGKVAVDEEILNKKSALTPKEYDEIKLHALTSYRILNYFSDTIDIAQCVLAHHERWDGTGYPKGLKEKEIPLAARIVAIAEAYEVMTSADTYKKKNISKEEAVAELKRCAGSQFDPELVKKFIEVLNEN</sequence>
<gene>
    <name evidence="8" type="ordered locus">Halsa_2300</name>
</gene>
<feature type="domain" description="PAS" evidence="3">
    <location>
        <begin position="25"/>
        <end position="83"/>
    </location>
</feature>
<keyword evidence="1" id="KW-0812">Transmembrane</keyword>
<evidence type="ECO:0000259" key="3">
    <source>
        <dbReference type="PROSITE" id="PS50112"/>
    </source>
</evidence>
<dbReference type="Pfam" id="PF13487">
    <property type="entry name" value="HD_5"/>
    <property type="match status" value="1"/>
</dbReference>
<protein>
    <submittedName>
        <fullName evidence="8">Diguanylate cyclase and metal dependent phosphohydrolase</fullName>
    </submittedName>
</protein>
<dbReference type="CDD" id="cd01949">
    <property type="entry name" value="GGDEF"/>
    <property type="match status" value="1"/>
</dbReference>
<dbReference type="OrthoDB" id="9804747at2"/>
<organism evidence="8 9">
    <name type="scientific">Halanaerobium hydrogeniformans</name>
    <name type="common">Halanaerobium sp. (strain sapolanicus)</name>
    <dbReference type="NCBI Taxonomy" id="656519"/>
    <lineage>
        <taxon>Bacteria</taxon>
        <taxon>Bacillati</taxon>
        <taxon>Bacillota</taxon>
        <taxon>Clostridia</taxon>
        <taxon>Halanaerobiales</taxon>
        <taxon>Halanaerobiaceae</taxon>
        <taxon>Halanaerobium</taxon>
    </lineage>
</organism>
<dbReference type="STRING" id="656519.Halsa_2300"/>
<reference evidence="8 9" key="1">
    <citation type="submission" date="2010-11" db="EMBL/GenBank/DDBJ databases">
        <title>Complete sequence of Halanaerobium sp. sapolanicus.</title>
        <authorList>
            <consortium name="US DOE Joint Genome Institute"/>
            <person name="Lucas S."/>
            <person name="Copeland A."/>
            <person name="Lapidus A."/>
            <person name="Cheng J.-F."/>
            <person name="Bruce D."/>
            <person name="Goodwin L."/>
            <person name="Pitluck S."/>
            <person name="Davenport K."/>
            <person name="Detter J.C."/>
            <person name="Han C."/>
            <person name="Tapia R."/>
            <person name="Land M."/>
            <person name="Hauser L."/>
            <person name="Jeffries C."/>
            <person name="Kyrpides N."/>
            <person name="Ivanova N."/>
            <person name="Mikhailova N."/>
            <person name="Begemann M.B."/>
            <person name="Mormile M.R."/>
            <person name="Wall J.D."/>
            <person name="Elias D.A."/>
            <person name="Woyke T."/>
        </authorList>
    </citation>
    <scope>NUCLEOTIDE SEQUENCE [LARGE SCALE GENOMIC DNA]</scope>
    <source>
        <strain evidence="9">sapolanicus</strain>
    </source>
</reference>
<dbReference type="InterPro" id="IPR003607">
    <property type="entry name" value="HD/PDEase_dom"/>
</dbReference>
<dbReference type="PROSITE" id="PS50112">
    <property type="entry name" value="PAS"/>
    <property type="match status" value="3"/>
</dbReference>
<dbReference type="PROSITE" id="PS51832">
    <property type="entry name" value="HD_GYP"/>
    <property type="match status" value="1"/>
</dbReference>
<dbReference type="PANTHER" id="PTHR43155">
    <property type="entry name" value="CYCLIC DI-GMP PHOSPHODIESTERASE PA4108-RELATED"/>
    <property type="match status" value="1"/>
</dbReference>
<evidence type="ECO:0000256" key="1">
    <source>
        <dbReference type="SAM" id="Phobius"/>
    </source>
</evidence>
<feature type="domain" description="PAS" evidence="3">
    <location>
        <begin position="195"/>
        <end position="257"/>
    </location>
</feature>
<dbReference type="Pfam" id="PF13426">
    <property type="entry name" value="PAS_9"/>
    <property type="match status" value="1"/>
</dbReference>
<evidence type="ECO:0000259" key="7">
    <source>
        <dbReference type="PROSITE" id="PS51832"/>
    </source>
</evidence>
<dbReference type="Pfam" id="PF08448">
    <property type="entry name" value="PAS_4"/>
    <property type="match status" value="1"/>
</dbReference>
<dbReference type="PROSITE" id="PS50113">
    <property type="entry name" value="PAC"/>
    <property type="match status" value="1"/>
</dbReference>
<proteinExistence type="predicted"/>
<dbReference type="RefSeq" id="WP_013406771.1">
    <property type="nucleotide sequence ID" value="NC_014654.1"/>
</dbReference>
<dbReference type="AlphaFoldDB" id="E4RKW6"/>
<dbReference type="InterPro" id="IPR035965">
    <property type="entry name" value="PAS-like_dom_sf"/>
</dbReference>
<reference evidence="8 9" key="2">
    <citation type="journal article" date="2011" name="J. Bacteriol.">
        <title>Complete Genome Sequence of the Haloalkaliphilic, Hydrogen Producing Halanaerobium hydrogenoformans.</title>
        <authorList>
            <person name="Brown S.D."/>
            <person name="Begemann M.B."/>
            <person name="Mormile M.R."/>
            <person name="Wall J.D."/>
            <person name="Han C.S."/>
            <person name="Goodwin L.A."/>
            <person name="Pitluck S."/>
            <person name="Land M.L."/>
            <person name="Hauser L.J."/>
            <person name="Elias D.A."/>
        </authorList>
    </citation>
    <scope>NUCLEOTIDE SEQUENCE [LARGE SCALE GENOMIC DNA]</scope>
    <source>
        <strain evidence="9">sapolanicus</strain>
    </source>
</reference>
<dbReference type="SUPFAM" id="SSF109604">
    <property type="entry name" value="HD-domain/PDEase-like"/>
    <property type="match status" value="1"/>
</dbReference>
<dbReference type="InterPro" id="IPR043128">
    <property type="entry name" value="Rev_trsase/Diguanyl_cyclase"/>
</dbReference>
<dbReference type="SUPFAM" id="SSF55785">
    <property type="entry name" value="PYP-like sensor domain (PAS domain)"/>
    <property type="match status" value="3"/>
</dbReference>
<evidence type="ECO:0000259" key="6">
    <source>
        <dbReference type="PROSITE" id="PS51831"/>
    </source>
</evidence>
<evidence type="ECO:0000256" key="2">
    <source>
        <dbReference type="SAM" id="SignalP"/>
    </source>
</evidence>
<dbReference type="Pfam" id="PF00989">
    <property type="entry name" value="PAS"/>
    <property type="match status" value="1"/>
</dbReference>
<dbReference type="HOGENOM" id="CLU_000445_92_5_9"/>
<feature type="domain" description="PAS" evidence="3">
    <location>
        <begin position="307"/>
        <end position="380"/>
    </location>
</feature>
<feature type="domain" description="GGDEF" evidence="5">
    <location>
        <begin position="466"/>
        <end position="597"/>
    </location>
</feature>
<feature type="domain" description="HD-GYP" evidence="7">
    <location>
        <begin position="587"/>
        <end position="774"/>
    </location>
</feature>